<evidence type="ECO:0000256" key="7">
    <source>
        <dbReference type="ARBA" id="ARBA00022833"/>
    </source>
</evidence>
<dbReference type="GO" id="GO:0008237">
    <property type="term" value="F:metallopeptidase activity"/>
    <property type="evidence" value="ECO:0007669"/>
    <property type="project" value="UniProtKB-KW"/>
</dbReference>
<evidence type="ECO:0000256" key="9">
    <source>
        <dbReference type="ARBA" id="ARBA00023157"/>
    </source>
</evidence>
<dbReference type="MEROPS" id="M43.002"/>
<dbReference type="KEGG" id="trr:M419DRAFT_128772"/>
<evidence type="ECO:0000256" key="6">
    <source>
        <dbReference type="ARBA" id="ARBA00022801"/>
    </source>
</evidence>
<dbReference type="HOGENOM" id="CLU_048726_0_0_1"/>
<keyword evidence="3 12" id="KW-0645">Protease</keyword>
<keyword evidence="5" id="KW-0732">Signal</keyword>
<feature type="domain" description="Peptidase M43 pregnancy-associated plasma-A" evidence="11">
    <location>
        <begin position="180"/>
        <end position="267"/>
    </location>
</feature>
<dbReference type="GO" id="GO:0046872">
    <property type="term" value="F:metal ion binding"/>
    <property type="evidence" value="ECO:0007669"/>
    <property type="project" value="UniProtKB-KW"/>
</dbReference>
<reference evidence="13" key="1">
    <citation type="journal article" date="2013" name="Ind. Biotechnol.">
        <title>Comparative genomics analysis of Trichoderma reesei strains.</title>
        <authorList>
            <person name="Koike H."/>
            <person name="Aerts A."/>
            <person name="LaButti K."/>
            <person name="Grigoriev I.V."/>
            <person name="Baker S.E."/>
        </authorList>
    </citation>
    <scope>NUCLEOTIDE SEQUENCE [LARGE SCALE GENOMIC DNA]</scope>
    <source>
        <strain evidence="13">ATCC 56765 / BCRC 32924 / NRRL 11460 / Rut C-30</strain>
    </source>
</reference>
<accession>A0A024SDR8</accession>
<feature type="region of interest" description="Disordered" evidence="10">
    <location>
        <begin position="215"/>
        <end position="235"/>
    </location>
</feature>
<dbReference type="InterPro" id="IPR024079">
    <property type="entry name" value="MetalloPept_cat_dom_sf"/>
</dbReference>
<name>A0A024SDR8_HYPJR</name>
<dbReference type="Proteomes" id="UP000024376">
    <property type="component" value="Unassembled WGS sequence"/>
</dbReference>
<evidence type="ECO:0000256" key="8">
    <source>
        <dbReference type="ARBA" id="ARBA00023049"/>
    </source>
</evidence>
<keyword evidence="9" id="KW-1015">Disulfide bond</keyword>
<dbReference type="CDD" id="cd04275">
    <property type="entry name" value="ZnMc_pappalysin_like"/>
    <property type="match status" value="1"/>
</dbReference>
<evidence type="ECO:0000313" key="13">
    <source>
        <dbReference type="Proteomes" id="UP000024376"/>
    </source>
</evidence>
<dbReference type="EMBL" id="KI911143">
    <property type="protein sequence ID" value="ETS03485.1"/>
    <property type="molecule type" value="Genomic_DNA"/>
</dbReference>
<dbReference type="OrthoDB" id="536211at2759"/>
<dbReference type="PANTHER" id="PTHR47466">
    <property type="match status" value="1"/>
</dbReference>
<keyword evidence="6" id="KW-0378">Hydrolase</keyword>
<keyword evidence="4" id="KW-0479">Metal-binding</keyword>
<evidence type="ECO:0000259" key="11">
    <source>
        <dbReference type="Pfam" id="PF05572"/>
    </source>
</evidence>
<dbReference type="Gene3D" id="3.40.390.10">
    <property type="entry name" value="Collagenase (Catalytic Domain)"/>
    <property type="match status" value="1"/>
</dbReference>
<evidence type="ECO:0000256" key="5">
    <source>
        <dbReference type="ARBA" id="ARBA00022729"/>
    </source>
</evidence>
<evidence type="ECO:0000256" key="2">
    <source>
        <dbReference type="ARBA" id="ARBA00008721"/>
    </source>
</evidence>
<protein>
    <submittedName>
        <fullName evidence="12">Extracellular metalloprotease</fullName>
    </submittedName>
</protein>
<evidence type="ECO:0000256" key="10">
    <source>
        <dbReference type="SAM" id="MobiDB-lite"/>
    </source>
</evidence>
<dbReference type="Pfam" id="PF05572">
    <property type="entry name" value="Peptidase_M43"/>
    <property type="match status" value="1"/>
</dbReference>
<dbReference type="PANTHER" id="PTHR47466:SF1">
    <property type="entry name" value="METALLOPROTEASE MEP1 (AFU_ORTHOLOGUE AFUA_1G07730)-RELATED"/>
    <property type="match status" value="1"/>
</dbReference>
<gene>
    <name evidence="12" type="ORF">M419DRAFT_128772</name>
</gene>
<organism evidence="12 13">
    <name type="scientific">Hypocrea jecorina (strain ATCC 56765 / BCRC 32924 / NRRL 11460 / Rut C-30)</name>
    <name type="common">Trichoderma reesei</name>
    <dbReference type="NCBI Taxonomy" id="1344414"/>
    <lineage>
        <taxon>Eukaryota</taxon>
        <taxon>Fungi</taxon>
        <taxon>Dikarya</taxon>
        <taxon>Ascomycota</taxon>
        <taxon>Pezizomycotina</taxon>
        <taxon>Sordariomycetes</taxon>
        <taxon>Hypocreomycetidae</taxon>
        <taxon>Hypocreales</taxon>
        <taxon>Hypocreaceae</taxon>
        <taxon>Trichoderma</taxon>
    </lineage>
</organism>
<keyword evidence="7" id="KW-0862">Zinc</keyword>
<dbReference type="AlphaFoldDB" id="A0A024SDR8"/>
<proteinExistence type="inferred from homology"/>
<dbReference type="SUPFAM" id="SSF55486">
    <property type="entry name" value="Metalloproteases ('zincins'), catalytic domain"/>
    <property type="match status" value="1"/>
</dbReference>
<dbReference type="GO" id="GO:0006508">
    <property type="term" value="P:proteolysis"/>
    <property type="evidence" value="ECO:0007669"/>
    <property type="project" value="UniProtKB-KW"/>
</dbReference>
<evidence type="ECO:0000256" key="4">
    <source>
        <dbReference type="ARBA" id="ARBA00022723"/>
    </source>
</evidence>
<comment type="similarity">
    <text evidence="2">Belongs to the peptidase M43B family.</text>
</comment>
<sequence>MPTFTLAITRGATNSRNSSDFRCGATANAAFMAQSKRLAEEEAEDSMLGQRSAAKINVDVHIHIVTRSQDDTAGDISDDIVHKQLEVLRADYAPAGIFFDLKTIDRASNATWANGTDLHGMWHQLRSGNYGDLNLYFVPTLQYYGFCSMPATGDDLVNGIWQDGCTIRSDTVPGGSAVNYNLGKTVTHEVGHWFGLWHTFEGGCDGDGDFVDDTPAQAAASDGCPPEGQDSCPNQPGQDAFHNFMDYSFDACYREFTPGQMTRMRKVWYAYRA</sequence>
<evidence type="ECO:0000256" key="1">
    <source>
        <dbReference type="ARBA" id="ARBA00003174"/>
    </source>
</evidence>
<comment type="function">
    <text evidence="1">Secreted metalloproteinase that allows assimilation of proteinaceous substrates.</text>
</comment>
<evidence type="ECO:0000256" key="3">
    <source>
        <dbReference type="ARBA" id="ARBA00022670"/>
    </source>
</evidence>
<keyword evidence="8 12" id="KW-0482">Metalloprotease</keyword>
<dbReference type="InterPro" id="IPR008754">
    <property type="entry name" value="Peptidase_M43"/>
</dbReference>
<evidence type="ECO:0000313" key="12">
    <source>
        <dbReference type="EMBL" id="ETS03485.1"/>
    </source>
</evidence>